<evidence type="ECO:0000313" key="3">
    <source>
        <dbReference type="Proteomes" id="UP000886667"/>
    </source>
</evidence>
<sequence>MSKSIGRMIADMVMDKVKEQANKEEKSEGEKCGGGGGKGDNWLVALAKAMAKIQSQHLNKMLDAQKEMQENVGESEESRVKREFY</sequence>
<evidence type="ECO:0000313" key="2">
    <source>
        <dbReference type="EMBL" id="MCG7946388.1"/>
    </source>
</evidence>
<comment type="caution">
    <text evidence="2">The sequence shown here is derived from an EMBL/GenBank/DDBJ whole genome shotgun (WGS) entry which is preliminary data.</text>
</comment>
<name>A0A9E4N4V0_9GAMM</name>
<dbReference type="AlphaFoldDB" id="A0A9E4N4V0"/>
<feature type="region of interest" description="Disordered" evidence="1">
    <location>
        <begin position="66"/>
        <end position="85"/>
    </location>
</feature>
<dbReference type="EMBL" id="JAEPCM010000284">
    <property type="protein sequence ID" value="MCG7946388.1"/>
    <property type="molecule type" value="Genomic_DNA"/>
</dbReference>
<evidence type="ECO:0000256" key="1">
    <source>
        <dbReference type="SAM" id="MobiDB-lite"/>
    </source>
</evidence>
<feature type="compositionally biased region" description="Basic and acidic residues" evidence="1">
    <location>
        <begin position="76"/>
        <end position="85"/>
    </location>
</feature>
<proteinExistence type="predicted"/>
<gene>
    <name evidence="2" type="ORF">JAZ07_08605</name>
</gene>
<organism evidence="2 3">
    <name type="scientific">Candidatus Thiodiazotropha taylori</name>
    <dbReference type="NCBI Taxonomy" id="2792791"/>
    <lineage>
        <taxon>Bacteria</taxon>
        <taxon>Pseudomonadati</taxon>
        <taxon>Pseudomonadota</taxon>
        <taxon>Gammaproteobacteria</taxon>
        <taxon>Chromatiales</taxon>
        <taxon>Sedimenticolaceae</taxon>
        <taxon>Candidatus Thiodiazotropha</taxon>
    </lineage>
</organism>
<protein>
    <submittedName>
        <fullName evidence="2">Uncharacterized protein</fullName>
    </submittedName>
</protein>
<dbReference type="Proteomes" id="UP000886667">
    <property type="component" value="Unassembled WGS sequence"/>
</dbReference>
<accession>A0A9E4N4V0</accession>
<reference evidence="2" key="1">
    <citation type="journal article" date="2021" name="Proc. Natl. Acad. Sci. U.S.A.">
        <title>Global biogeography of chemosynthetic symbionts reveals both localized and globally distributed symbiont groups. .</title>
        <authorList>
            <person name="Osvatic J.T."/>
            <person name="Wilkins L.G.E."/>
            <person name="Leibrecht L."/>
            <person name="Leray M."/>
            <person name="Zauner S."/>
            <person name="Polzin J."/>
            <person name="Camacho Y."/>
            <person name="Gros O."/>
            <person name="van Gils J.A."/>
            <person name="Eisen J.A."/>
            <person name="Petersen J.M."/>
            <person name="Yuen B."/>
        </authorList>
    </citation>
    <scope>NUCLEOTIDE SEQUENCE</scope>
    <source>
        <strain evidence="2">MAGclacostrist064TRANS</strain>
    </source>
</reference>